<evidence type="ECO:0000259" key="9">
    <source>
        <dbReference type="PROSITE" id="PS50835"/>
    </source>
</evidence>
<comment type="caution">
    <text evidence="10">The sequence shown here is derived from an EMBL/GenBank/DDBJ whole genome shotgun (WGS) entry which is preliminary data.</text>
</comment>
<dbReference type="SUPFAM" id="SSF48726">
    <property type="entry name" value="Immunoglobulin"/>
    <property type="match status" value="2"/>
</dbReference>
<dbReference type="InterPro" id="IPR029021">
    <property type="entry name" value="Prot-tyrosine_phosphatase-like"/>
</dbReference>
<keyword evidence="6" id="KW-0812">Transmembrane</keyword>
<feature type="domain" description="Tyrosine specific protein phosphatases" evidence="8">
    <location>
        <begin position="793"/>
        <end position="873"/>
    </location>
</feature>
<dbReference type="SMART" id="SM00194">
    <property type="entry name" value="PTPc"/>
    <property type="match status" value="2"/>
</dbReference>
<feature type="transmembrane region" description="Helical" evidence="6">
    <location>
        <begin position="222"/>
        <end position="246"/>
    </location>
</feature>
<keyword evidence="11" id="KW-1185">Reference proteome</keyword>
<keyword evidence="6" id="KW-1133">Transmembrane helix</keyword>
<protein>
    <recommendedName>
        <fullName evidence="2">protein-tyrosine-phosphatase</fullName>
        <ecNumber evidence="2">3.1.3.48</ecNumber>
    </recommendedName>
</protein>
<dbReference type="Pfam" id="PF00102">
    <property type="entry name" value="Y_phosphatase"/>
    <property type="match status" value="2"/>
</dbReference>
<evidence type="ECO:0000256" key="1">
    <source>
        <dbReference type="ARBA" id="ARBA00009580"/>
    </source>
</evidence>
<accession>A0ABN8PYP4</accession>
<evidence type="ECO:0000259" key="7">
    <source>
        <dbReference type="PROSITE" id="PS50055"/>
    </source>
</evidence>
<proteinExistence type="inferred from homology"/>
<dbReference type="InterPro" id="IPR013783">
    <property type="entry name" value="Ig-like_fold"/>
</dbReference>
<evidence type="ECO:0000256" key="5">
    <source>
        <dbReference type="ARBA" id="ARBA00051722"/>
    </source>
</evidence>
<dbReference type="CDD" id="cd00047">
    <property type="entry name" value="PTPc"/>
    <property type="match status" value="1"/>
</dbReference>
<dbReference type="PANTHER" id="PTHR19134">
    <property type="entry name" value="RECEPTOR-TYPE TYROSINE-PROTEIN PHOSPHATASE"/>
    <property type="match status" value="1"/>
</dbReference>
<dbReference type="PROSITE" id="PS00383">
    <property type="entry name" value="TYR_PHOSPHATASE_1"/>
    <property type="match status" value="2"/>
</dbReference>
<dbReference type="InterPro" id="IPR007110">
    <property type="entry name" value="Ig-like_dom"/>
</dbReference>
<name>A0ABN8PYP4_9CNID</name>
<keyword evidence="4" id="KW-0904">Protein phosphatase</keyword>
<evidence type="ECO:0000256" key="4">
    <source>
        <dbReference type="ARBA" id="ARBA00022912"/>
    </source>
</evidence>
<evidence type="ECO:0000256" key="2">
    <source>
        <dbReference type="ARBA" id="ARBA00013064"/>
    </source>
</evidence>
<organism evidence="10 11">
    <name type="scientific">Porites lobata</name>
    <dbReference type="NCBI Taxonomy" id="104759"/>
    <lineage>
        <taxon>Eukaryota</taxon>
        <taxon>Metazoa</taxon>
        <taxon>Cnidaria</taxon>
        <taxon>Anthozoa</taxon>
        <taxon>Hexacorallia</taxon>
        <taxon>Scleractinia</taxon>
        <taxon>Fungiina</taxon>
        <taxon>Poritidae</taxon>
        <taxon>Porites</taxon>
    </lineage>
</organism>
<dbReference type="InterPro" id="IPR050348">
    <property type="entry name" value="Protein-Tyr_Phosphatase"/>
</dbReference>
<comment type="similarity">
    <text evidence="1">Belongs to the protein-tyrosine phosphatase family.</text>
</comment>
<dbReference type="SMART" id="SM00409">
    <property type="entry name" value="IG"/>
    <property type="match status" value="2"/>
</dbReference>
<gene>
    <name evidence="10" type="ORF">PLOB_00048356</name>
</gene>
<feature type="domain" description="Tyrosine specific protein phosphatases" evidence="8">
    <location>
        <begin position="503"/>
        <end position="574"/>
    </location>
</feature>
<feature type="domain" description="Tyrosine-protein phosphatase" evidence="7">
    <location>
        <begin position="310"/>
        <end position="583"/>
    </location>
</feature>
<dbReference type="InterPro" id="IPR016130">
    <property type="entry name" value="Tyr_Pase_AS"/>
</dbReference>
<evidence type="ECO:0000313" key="11">
    <source>
        <dbReference type="Proteomes" id="UP001159405"/>
    </source>
</evidence>
<feature type="domain" description="Tyrosine-protein phosphatase" evidence="7">
    <location>
        <begin position="614"/>
        <end position="882"/>
    </location>
</feature>
<dbReference type="EC" id="3.1.3.48" evidence="2"/>
<dbReference type="PROSITE" id="PS50835">
    <property type="entry name" value="IG_LIKE"/>
    <property type="match status" value="1"/>
</dbReference>
<dbReference type="PROSITE" id="PS50056">
    <property type="entry name" value="TYR_PHOSPHATASE_2"/>
    <property type="match status" value="2"/>
</dbReference>
<evidence type="ECO:0000313" key="10">
    <source>
        <dbReference type="EMBL" id="CAH3150965.1"/>
    </source>
</evidence>
<dbReference type="PANTHER" id="PTHR19134:SF562">
    <property type="entry name" value="PROTEIN-TYROSINE-PHOSPHATASE"/>
    <property type="match status" value="1"/>
</dbReference>
<dbReference type="InterPro" id="IPR036179">
    <property type="entry name" value="Ig-like_dom_sf"/>
</dbReference>
<dbReference type="InterPro" id="IPR000387">
    <property type="entry name" value="Tyr_Pase_dom"/>
</dbReference>
<dbReference type="InterPro" id="IPR003599">
    <property type="entry name" value="Ig_sub"/>
</dbReference>
<reference evidence="10 11" key="1">
    <citation type="submission" date="2022-05" db="EMBL/GenBank/DDBJ databases">
        <authorList>
            <consortium name="Genoscope - CEA"/>
            <person name="William W."/>
        </authorList>
    </citation>
    <scope>NUCLEOTIDE SEQUENCE [LARGE SCALE GENOMIC DNA]</scope>
</reference>
<keyword evidence="6" id="KW-0472">Membrane</keyword>
<sequence>MNGNAGSRRDKFFSRIPFAVSFSPANSNVCTLQLLWMFTIVGAVFSSSQVETERRQVNLTCDLSGSNIPWSCEGKHTCNIGHVLTLGSIMQNASGVYRCNNSTSGENYTVTVECGAEGRIPATVTRVTLGGTLNIICEVDATRRETYVTWFFKGIVEANSSNLTISNVNCSSSSEGIYICSPVNSISDGTASVTGTLNSSTISATMEVSTTKPSNSNGKTKVLDIVLPIFAGILVVVVAIGCYLRFRHRRQCCCKAYCNGFFTVQDEPPPPSPSKRPSLTSFSKAKHGAVLVDDFARHVKILHMDGDYRFSQEFESLKSVHLKSRSWVHSEKQENQSKNRFNNIVAYDHSRVILSLTENDPESHYINANYIDSFEKANAYIATQGPVANTISDFWRMVWEQNCTVIVMITKIIERGRHKCTMYWPSKQAKTEVHGPLRVTYLDEEAFAHYTVRRFEVKPVEQGSHYCQDMSEDEVKPMTVSQFHFTGWPDHGAPDTGCEFPALNFILKSATASRDGAGPVIVHCSAGVGRSGAYIVIHSMVKRMHVTGDINVFDFLSQIRQQRNHLVQEECQYIFAHDALQHYIESGFKLEIAADDLKDHLQILMKNLSSQSRLDLELEYLNAVQIKHYNLKQAKRGCNMAKNRSVDYIPADSARVELFPRPREEGSDYINASYLPGFWKSQAYIATQYPLEDTTNDFWRMVWQEHCRSVVMLVSKEELQQDYYHSYLPPSYETARFGDYEVTVDSLETLGDIVVRKLRMAAIKDPTEYRNIQHFHFLHWPEDGNPWSGQTILQLIRKVDSWEDEVKLSAKPFETIGPIVVHCNYGIGRTGVYCLLHTMYHQIARENTVSIYQVARLYNFQRPNCVSTKEHYEFCYDTLVEYIEAGCSLHLV</sequence>
<dbReference type="Gene3D" id="2.60.40.10">
    <property type="entry name" value="Immunoglobulins"/>
    <property type="match status" value="2"/>
</dbReference>
<dbReference type="EMBL" id="CALNXK010000090">
    <property type="protein sequence ID" value="CAH3150965.1"/>
    <property type="molecule type" value="Genomic_DNA"/>
</dbReference>
<keyword evidence="3" id="KW-0378">Hydrolase</keyword>
<comment type="catalytic activity">
    <reaction evidence="5">
        <text>O-phospho-L-tyrosyl-[protein] + H2O = L-tyrosyl-[protein] + phosphate</text>
        <dbReference type="Rhea" id="RHEA:10684"/>
        <dbReference type="Rhea" id="RHEA-COMP:10136"/>
        <dbReference type="Rhea" id="RHEA-COMP:20101"/>
        <dbReference type="ChEBI" id="CHEBI:15377"/>
        <dbReference type="ChEBI" id="CHEBI:43474"/>
        <dbReference type="ChEBI" id="CHEBI:46858"/>
        <dbReference type="ChEBI" id="CHEBI:61978"/>
        <dbReference type="EC" id="3.1.3.48"/>
    </reaction>
</comment>
<dbReference type="SMART" id="SM00404">
    <property type="entry name" value="PTPc_motif"/>
    <property type="match status" value="2"/>
</dbReference>
<evidence type="ECO:0000259" key="8">
    <source>
        <dbReference type="PROSITE" id="PS50056"/>
    </source>
</evidence>
<evidence type="ECO:0000256" key="3">
    <source>
        <dbReference type="ARBA" id="ARBA00022801"/>
    </source>
</evidence>
<evidence type="ECO:0000256" key="6">
    <source>
        <dbReference type="SAM" id="Phobius"/>
    </source>
</evidence>
<dbReference type="InterPro" id="IPR000242">
    <property type="entry name" value="PTP_cat"/>
</dbReference>
<dbReference type="Proteomes" id="UP001159405">
    <property type="component" value="Unassembled WGS sequence"/>
</dbReference>
<dbReference type="Gene3D" id="3.90.190.10">
    <property type="entry name" value="Protein tyrosine phosphatase superfamily"/>
    <property type="match status" value="2"/>
</dbReference>
<dbReference type="SUPFAM" id="SSF52799">
    <property type="entry name" value="(Phosphotyrosine protein) phosphatases II"/>
    <property type="match status" value="2"/>
</dbReference>
<dbReference type="PRINTS" id="PR00700">
    <property type="entry name" value="PRTYPHPHTASE"/>
</dbReference>
<dbReference type="InterPro" id="IPR003595">
    <property type="entry name" value="Tyr_Pase_cat"/>
</dbReference>
<feature type="domain" description="Ig-like" evidence="9">
    <location>
        <begin position="130"/>
        <end position="198"/>
    </location>
</feature>
<dbReference type="PROSITE" id="PS50055">
    <property type="entry name" value="TYR_PHOSPHATASE_PTP"/>
    <property type="match status" value="2"/>
</dbReference>